<protein>
    <recommendedName>
        <fullName evidence="4">DUF3558 domain-containing protein</fullName>
    </recommendedName>
</protein>
<gene>
    <name evidence="2" type="ORF">CLV40_113175</name>
</gene>
<dbReference type="Proteomes" id="UP000239203">
    <property type="component" value="Unassembled WGS sequence"/>
</dbReference>
<proteinExistence type="predicted"/>
<dbReference type="EMBL" id="PTIX01000013">
    <property type="protein sequence ID" value="PPK65691.1"/>
    <property type="molecule type" value="Genomic_DNA"/>
</dbReference>
<reference evidence="2 3" key="1">
    <citation type="submission" date="2018-02" db="EMBL/GenBank/DDBJ databases">
        <title>Genomic Encyclopedia of Archaeal and Bacterial Type Strains, Phase II (KMG-II): from individual species to whole genera.</title>
        <authorList>
            <person name="Goeker M."/>
        </authorList>
    </citation>
    <scope>NUCLEOTIDE SEQUENCE [LARGE SCALE GENOMIC DNA]</scope>
    <source>
        <strain evidence="2 3">YU 961-1</strain>
    </source>
</reference>
<keyword evidence="1" id="KW-0732">Signal</keyword>
<accession>A0A2S6GKL3</accession>
<evidence type="ECO:0000256" key="1">
    <source>
        <dbReference type="SAM" id="SignalP"/>
    </source>
</evidence>
<dbReference type="PROSITE" id="PS51257">
    <property type="entry name" value="PROKAR_LIPOPROTEIN"/>
    <property type="match status" value="1"/>
</dbReference>
<dbReference type="RefSeq" id="WP_104481103.1">
    <property type="nucleotide sequence ID" value="NZ_CP154825.1"/>
</dbReference>
<keyword evidence="3" id="KW-1185">Reference proteome</keyword>
<feature type="signal peptide" evidence="1">
    <location>
        <begin position="1"/>
        <end position="19"/>
    </location>
</feature>
<evidence type="ECO:0000313" key="3">
    <source>
        <dbReference type="Proteomes" id="UP000239203"/>
    </source>
</evidence>
<dbReference type="OrthoDB" id="3679798at2"/>
<evidence type="ECO:0008006" key="4">
    <source>
        <dbReference type="Google" id="ProtNLM"/>
    </source>
</evidence>
<comment type="caution">
    <text evidence="2">The sequence shown here is derived from an EMBL/GenBank/DDBJ whole genome shotgun (WGS) entry which is preliminary data.</text>
</comment>
<feature type="chain" id="PRO_5039231302" description="DUF3558 domain-containing protein" evidence="1">
    <location>
        <begin position="20"/>
        <end position="311"/>
    </location>
</feature>
<name>A0A2S6GKL3_9PSEU</name>
<sequence length="311" mass="33000">MTKRALVAISVLCATLSLSGCEVSGLAVPDPATMAPVTADVLGDLATFDACDLVTLTDLMPYGAPMVVDAENLDNCAYRVAAPDPDDPMTVSIGDLTSELPPSRGTERYRELPGGIAQTTRAQTPRDCEQLLAFAGGPVFRVLVTNAEENRSCEVANTVAGVFARRLVSGKPIARMNRRPGSLAAVDPCPLLTDDVLAPLPALAGAKRRSAPARHVCSLASADGGTTLEVRFGGGSDLEWTYPQELRQDIAGRVTAKHFSVVCSMITEQLRTAQIRYRELATVAVRTPDLTSCEKAAAVAERLWPKLPAKP</sequence>
<evidence type="ECO:0000313" key="2">
    <source>
        <dbReference type="EMBL" id="PPK65691.1"/>
    </source>
</evidence>
<dbReference type="AlphaFoldDB" id="A0A2S6GKL3"/>
<organism evidence="2 3">
    <name type="scientific">Actinokineospora auranticolor</name>
    <dbReference type="NCBI Taxonomy" id="155976"/>
    <lineage>
        <taxon>Bacteria</taxon>
        <taxon>Bacillati</taxon>
        <taxon>Actinomycetota</taxon>
        <taxon>Actinomycetes</taxon>
        <taxon>Pseudonocardiales</taxon>
        <taxon>Pseudonocardiaceae</taxon>
        <taxon>Actinokineospora</taxon>
    </lineage>
</organism>